<protein>
    <recommendedName>
        <fullName evidence="5">HTH tetR-type domain-containing protein</fullName>
    </recommendedName>
</protein>
<dbReference type="EMBL" id="NEVM01000001">
    <property type="protein sequence ID" value="OZI37887.1"/>
    <property type="molecule type" value="Genomic_DNA"/>
</dbReference>
<sequence>MLRIGVAIFTEKGFHNTTVDELVAAAGIPKGSFTYYFGSKDAYTHEVIKVYAAYFHKKLTRALQDASRSPLERIQGFIHEARDGVERFHYRRGCLVGNLGQEMGALDNRFRESLVETLRDWQSVLQTCLIEGVECGEVRADADPGELAQFFWYAWEGAVLCSKLEQSSTPLEIVGSAFLKHIAAQPAGRKTRRG</sequence>
<keyword evidence="7" id="KW-1185">Reference proteome</keyword>
<dbReference type="PROSITE" id="PS50977">
    <property type="entry name" value="HTH_TETR_2"/>
    <property type="match status" value="1"/>
</dbReference>
<dbReference type="GO" id="GO:0003677">
    <property type="term" value="F:DNA binding"/>
    <property type="evidence" value="ECO:0007669"/>
    <property type="project" value="UniProtKB-UniRule"/>
</dbReference>
<dbReference type="InterPro" id="IPR011075">
    <property type="entry name" value="TetR_C"/>
</dbReference>
<keyword evidence="2 4" id="KW-0238">DNA-binding</keyword>
<dbReference type="OrthoDB" id="9809772at2"/>
<reference evidence="7" key="1">
    <citation type="submission" date="2017-05" db="EMBL/GenBank/DDBJ databases">
        <title>Complete and WGS of Bordetella genogroups.</title>
        <authorList>
            <person name="Spilker T."/>
            <person name="Lipuma J."/>
        </authorList>
    </citation>
    <scope>NUCLEOTIDE SEQUENCE [LARGE SCALE GENOMIC DNA]</scope>
    <source>
        <strain evidence="7">AU16122</strain>
    </source>
</reference>
<keyword evidence="3" id="KW-0804">Transcription</keyword>
<name>A0A261SLJ4_9BORD</name>
<proteinExistence type="predicted"/>
<dbReference type="Pfam" id="PF00440">
    <property type="entry name" value="TetR_N"/>
    <property type="match status" value="1"/>
</dbReference>
<dbReference type="SUPFAM" id="SSF48498">
    <property type="entry name" value="Tetracyclin repressor-like, C-terminal domain"/>
    <property type="match status" value="1"/>
</dbReference>
<dbReference type="PANTHER" id="PTHR47506">
    <property type="entry name" value="TRANSCRIPTIONAL REGULATORY PROTEIN"/>
    <property type="match status" value="1"/>
</dbReference>
<evidence type="ECO:0000313" key="7">
    <source>
        <dbReference type="Proteomes" id="UP000216020"/>
    </source>
</evidence>
<dbReference type="AlphaFoldDB" id="A0A261SLJ4"/>
<accession>A0A261SLJ4</accession>
<dbReference type="InterPro" id="IPR001647">
    <property type="entry name" value="HTH_TetR"/>
</dbReference>
<organism evidence="6 7">
    <name type="scientific">Bordetella genomosp. 10</name>
    <dbReference type="NCBI Taxonomy" id="1416804"/>
    <lineage>
        <taxon>Bacteria</taxon>
        <taxon>Pseudomonadati</taxon>
        <taxon>Pseudomonadota</taxon>
        <taxon>Betaproteobacteria</taxon>
        <taxon>Burkholderiales</taxon>
        <taxon>Alcaligenaceae</taxon>
        <taxon>Bordetella</taxon>
    </lineage>
</organism>
<evidence type="ECO:0000256" key="1">
    <source>
        <dbReference type="ARBA" id="ARBA00023015"/>
    </source>
</evidence>
<gene>
    <name evidence="6" type="ORF">CAL29_05835</name>
</gene>
<dbReference type="Pfam" id="PF16925">
    <property type="entry name" value="TetR_C_13"/>
    <property type="match status" value="1"/>
</dbReference>
<feature type="DNA-binding region" description="H-T-H motif" evidence="4">
    <location>
        <begin position="18"/>
        <end position="37"/>
    </location>
</feature>
<evidence type="ECO:0000256" key="4">
    <source>
        <dbReference type="PROSITE-ProRule" id="PRU00335"/>
    </source>
</evidence>
<evidence type="ECO:0000259" key="5">
    <source>
        <dbReference type="PROSITE" id="PS50977"/>
    </source>
</evidence>
<dbReference type="Gene3D" id="1.10.357.10">
    <property type="entry name" value="Tetracycline Repressor, domain 2"/>
    <property type="match status" value="1"/>
</dbReference>
<dbReference type="Proteomes" id="UP000216020">
    <property type="component" value="Unassembled WGS sequence"/>
</dbReference>
<feature type="domain" description="HTH tetR-type" evidence="5">
    <location>
        <begin position="1"/>
        <end position="55"/>
    </location>
</feature>
<keyword evidence="1" id="KW-0805">Transcription regulation</keyword>
<dbReference type="PANTHER" id="PTHR47506:SF6">
    <property type="entry name" value="HTH-TYPE TRANSCRIPTIONAL REPRESSOR NEMR"/>
    <property type="match status" value="1"/>
</dbReference>
<evidence type="ECO:0000313" key="6">
    <source>
        <dbReference type="EMBL" id="OZI37887.1"/>
    </source>
</evidence>
<dbReference type="InterPro" id="IPR009057">
    <property type="entry name" value="Homeodomain-like_sf"/>
</dbReference>
<dbReference type="InterPro" id="IPR036271">
    <property type="entry name" value="Tet_transcr_reg_TetR-rel_C_sf"/>
</dbReference>
<dbReference type="SUPFAM" id="SSF46689">
    <property type="entry name" value="Homeodomain-like"/>
    <property type="match status" value="1"/>
</dbReference>
<evidence type="ECO:0000256" key="3">
    <source>
        <dbReference type="ARBA" id="ARBA00023163"/>
    </source>
</evidence>
<evidence type="ECO:0000256" key="2">
    <source>
        <dbReference type="ARBA" id="ARBA00023125"/>
    </source>
</evidence>
<comment type="caution">
    <text evidence="6">The sequence shown here is derived from an EMBL/GenBank/DDBJ whole genome shotgun (WGS) entry which is preliminary data.</text>
</comment>